<dbReference type="Pfam" id="PF22629">
    <property type="entry name" value="ACT_AHAS_ss"/>
    <property type="match status" value="1"/>
</dbReference>
<dbReference type="AlphaFoldDB" id="A0AA43ZRY0"/>
<organism evidence="2 3">
    <name type="scientific">Atopococcus tabaci</name>
    <dbReference type="NCBI Taxonomy" id="269774"/>
    <lineage>
        <taxon>Bacteria</taxon>
        <taxon>Bacillati</taxon>
        <taxon>Bacillota</taxon>
        <taxon>Bacilli</taxon>
        <taxon>Lactobacillales</taxon>
        <taxon>Carnobacteriaceae</taxon>
        <taxon>Atopococcus</taxon>
    </lineage>
</organism>
<sequence length="87" mass="9850">MYRLIQLKVVNRPGVLHRITQVVLKPHYNIDSLSLIATEDPKISIITIGVRLPEEKAEEQATLLTLTLEKQVDVISALDMTSLETHF</sequence>
<dbReference type="InterPro" id="IPR054480">
    <property type="entry name" value="AHAS_small-like_ACT"/>
</dbReference>
<reference evidence="2" key="1">
    <citation type="submission" date="2023-07" db="EMBL/GenBank/DDBJ databases">
        <title>Between Cages and Wild: Unraveling the Impact of Captivity on Animal Microbiomes and Antimicrobial Resistance.</title>
        <authorList>
            <person name="Schmartz G.P."/>
            <person name="Rehner J."/>
            <person name="Schuff M.J."/>
            <person name="Becker S.L."/>
            <person name="Kravczyk M."/>
            <person name="Gurevich A."/>
            <person name="Francke R."/>
            <person name="Mueller R."/>
            <person name="Keller V."/>
            <person name="Keller A."/>
        </authorList>
    </citation>
    <scope>NUCLEOTIDE SEQUENCE</scope>
    <source>
        <strain evidence="2">S39M_St_73</strain>
    </source>
</reference>
<protein>
    <submittedName>
        <fullName evidence="2">Acetolactate synthase small subunit</fullName>
        <ecNumber evidence="2">2.2.1.6</ecNumber>
    </submittedName>
</protein>
<comment type="caution">
    <text evidence="2">The sequence shown here is derived from an EMBL/GenBank/DDBJ whole genome shotgun (WGS) entry which is preliminary data.</text>
</comment>
<keyword evidence="3" id="KW-1185">Reference proteome</keyword>
<feature type="domain" description="ACT" evidence="1">
    <location>
        <begin position="4"/>
        <end position="82"/>
    </location>
</feature>
<dbReference type="Gene3D" id="3.30.70.260">
    <property type="match status" value="1"/>
</dbReference>
<dbReference type="InterPro" id="IPR002912">
    <property type="entry name" value="ACT_dom"/>
</dbReference>
<name>A0AA43ZRY0_9LACT</name>
<dbReference type="EMBL" id="JAUNQW010000007">
    <property type="protein sequence ID" value="MDO5457214.1"/>
    <property type="molecule type" value="Genomic_DNA"/>
</dbReference>
<evidence type="ECO:0000313" key="3">
    <source>
        <dbReference type="Proteomes" id="UP001171751"/>
    </source>
</evidence>
<proteinExistence type="predicted"/>
<evidence type="ECO:0000313" key="2">
    <source>
        <dbReference type="EMBL" id="MDO5457214.1"/>
    </source>
</evidence>
<accession>A0AA43ZRY0</accession>
<dbReference type="EC" id="2.2.1.6" evidence="2"/>
<dbReference type="Proteomes" id="UP001171751">
    <property type="component" value="Unassembled WGS sequence"/>
</dbReference>
<dbReference type="PROSITE" id="PS51671">
    <property type="entry name" value="ACT"/>
    <property type="match status" value="1"/>
</dbReference>
<evidence type="ECO:0000259" key="1">
    <source>
        <dbReference type="PROSITE" id="PS51671"/>
    </source>
</evidence>
<keyword evidence="2" id="KW-0808">Transferase</keyword>
<dbReference type="GO" id="GO:0003984">
    <property type="term" value="F:acetolactate synthase activity"/>
    <property type="evidence" value="ECO:0007669"/>
    <property type="project" value="UniProtKB-EC"/>
</dbReference>
<dbReference type="InterPro" id="IPR045865">
    <property type="entry name" value="ACT-like_dom_sf"/>
</dbReference>
<dbReference type="SUPFAM" id="SSF55021">
    <property type="entry name" value="ACT-like"/>
    <property type="match status" value="1"/>
</dbReference>
<gene>
    <name evidence="2" type="ORF">Q4F26_02630</name>
</gene>